<keyword evidence="5" id="KW-1185">Reference proteome</keyword>
<sequence>MAAFFLYNIKLSVCLGVIYLFYYLALRNLTFYNWNRFFFLLGTALCFLLPLINVGPFLMIQEAENLRIIKEIPNMGNLYTPMLHTERVAEPAYPIFQFILVLFGLGLLVQGGKLLIQFVSFFRLRRSATRLQHGALNIYQVDKDIAPFSFGNAIFLNKNLLQPAELHEIIRHEQVHINQKHTLDVLWLELLTLVNWYNPFVWLLKRAIRQNLEFIADREILLMPHSDKKYYQYLLLKVIGLPDFTIANQFNISSLKTRINMMNRMPSKQRESGRFLLVIPMLAFLLWACQDKAETAFKDLPNTEANKSEVQAGSVPEAPPPPPAPPAPLPETTVDIMNGKKDEPITLEAFFKRNPNIKNFTPILKNNTIVSAVVELKSGKKENYNFKNAGELAQFHQRYGYFPIHNPPPPPAPVVRKMDSDHVSFMKRNQQVAMLGWQGNETMVVFLKSGEREEYDLKNKERRAVAQSKFGKLPQAPPQPPDSKF</sequence>
<dbReference type="CDD" id="cd07341">
    <property type="entry name" value="M56_BlaR1_MecR1_like"/>
    <property type="match status" value="1"/>
</dbReference>
<dbReference type="AlphaFoldDB" id="A0A5M6DRY5"/>
<comment type="caution">
    <text evidence="4">The sequence shown here is derived from an EMBL/GenBank/DDBJ whole genome shotgun (WGS) entry which is preliminary data.</text>
</comment>
<feature type="transmembrane region" description="Helical" evidence="2">
    <location>
        <begin position="272"/>
        <end position="288"/>
    </location>
</feature>
<keyword evidence="2" id="KW-0812">Transmembrane</keyword>
<dbReference type="PANTHER" id="PTHR34978:SF3">
    <property type="entry name" value="SLR0241 PROTEIN"/>
    <property type="match status" value="1"/>
</dbReference>
<dbReference type="InterPro" id="IPR008756">
    <property type="entry name" value="Peptidase_M56"/>
</dbReference>
<feature type="region of interest" description="Disordered" evidence="1">
    <location>
        <begin position="456"/>
        <end position="485"/>
    </location>
</feature>
<feature type="transmembrane region" description="Helical" evidence="2">
    <location>
        <begin position="95"/>
        <end position="116"/>
    </location>
</feature>
<feature type="transmembrane region" description="Helical" evidence="2">
    <location>
        <begin position="37"/>
        <end position="60"/>
    </location>
</feature>
<gene>
    <name evidence="4" type="ORF">F0145_05400</name>
</gene>
<dbReference type="Pfam" id="PF05569">
    <property type="entry name" value="Peptidase_M56"/>
    <property type="match status" value="1"/>
</dbReference>
<dbReference type="Proteomes" id="UP000323426">
    <property type="component" value="Unassembled WGS sequence"/>
</dbReference>
<evidence type="ECO:0000313" key="5">
    <source>
        <dbReference type="Proteomes" id="UP000323426"/>
    </source>
</evidence>
<evidence type="ECO:0000259" key="3">
    <source>
        <dbReference type="Pfam" id="PF05569"/>
    </source>
</evidence>
<feature type="transmembrane region" description="Helical" evidence="2">
    <location>
        <begin position="6"/>
        <end position="25"/>
    </location>
</feature>
<protein>
    <submittedName>
        <fullName evidence="4">M56 family metallopeptidase</fullName>
    </submittedName>
</protein>
<accession>A0A5M6DRY5</accession>
<evidence type="ECO:0000313" key="4">
    <source>
        <dbReference type="EMBL" id="KAA5548165.1"/>
    </source>
</evidence>
<feature type="compositionally biased region" description="Pro residues" evidence="1">
    <location>
        <begin position="317"/>
        <end position="329"/>
    </location>
</feature>
<dbReference type="InterPro" id="IPR052173">
    <property type="entry name" value="Beta-lactam_resp_regulator"/>
</dbReference>
<proteinExistence type="predicted"/>
<feature type="domain" description="Peptidase M56" evidence="3">
    <location>
        <begin position="160"/>
        <end position="261"/>
    </location>
</feature>
<keyword evidence="2" id="KW-1133">Transmembrane helix</keyword>
<feature type="compositionally biased region" description="Pro residues" evidence="1">
    <location>
        <begin position="475"/>
        <end position="485"/>
    </location>
</feature>
<feature type="region of interest" description="Disordered" evidence="1">
    <location>
        <begin position="305"/>
        <end position="336"/>
    </location>
</feature>
<organism evidence="4 5">
    <name type="scientific">Adhaeribacter rhizoryzae</name>
    <dbReference type="NCBI Taxonomy" id="2607907"/>
    <lineage>
        <taxon>Bacteria</taxon>
        <taxon>Pseudomonadati</taxon>
        <taxon>Bacteroidota</taxon>
        <taxon>Cytophagia</taxon>
        <taxon>Cytophagales</taxon>
        <taxon>Hymenobacteraceae</taxon>
        <taxon>Adhaeribacter</taxon>
    </lineage>
</organism>
<dbReference type="RefSeq" id="WP_150087298.1">
    <property type="nucleotide sequence ID" value="NZ_VWSF01000003.1"/>
</dbReference>
<reference evidence="4 5" key="1">
    <citation type="submission" date="2019-09" db="EMBL/GenBank/DDBJ databases">
        <title>Genome sequence and assembly of Adhaeribacter sp.</title>
        <authorList>
            <person name="Chhetri G."/>
        </authorList>
    </citation>
    <scope>NUCLEOTIDE SEQUENCE [LARGE SCALE GENOMIC DNA]</scope>
    <source>
        <strain evidence="4 5">DK36</strain>
    </source>
</reference>
<evidence type="ECO:0000256" key="2">
    <source>
        <dbReference type="SAM" id="Phobius"/>
    </source>
</evidence>
<keyword evidence="2" id="KW-0472">Membrane</keyword>
<dbReference type="EMBL" id="VWSF01000003">
    <property type="protein sequence ID" value="KAA5548165.1"/>
    <property type="molecule type" value="Genomic_DNA"/>
</dbReference>
<name>A0A5M6DRY5_9BACT</name>
<dbReference type="PANTHER" id="PTHR34978">
    <property type="entry name" value="POSSIBLE SENSOR-TRANSDUCER PROTEIN BLAR"/>
    <property type="match status" value="1"/>
</dbReference>
<evidence type="ECO:0000256" key="1">
    <source>
        <dbReference type="SAM" id="MobiDB-lite"/>
    </source>
</evidence>